<dbReference type="CDD" id="cd00130">
    <property type="entry name" value="PAS"/>
    <property type="match status" value="1"/>
</dbReference>
<dbReference type="Pfam" id="PF08447">
    <property type="entry name" value="PAS_3"/>
    <property type="match status" value="1"/>
</dbReference>
<dbReference type="Gene3D" id="3.40.50.2300">
    <property type="match status" value="1"/>
</dbReference>
<evidence type="ECO:0000256" key="3">
    <source>
        <dbReference type="ARBA" id="ARBA00022606"/>
    </source>
</evidence>
<evidence type="ECO:0000259" key="10">
    <source>
        <dbReference type="PROSITE" id="PS50112"/>
    </source>
</evidence>
<dbReference type="PROSITE" id="PS50112">
    <property type="entry name" value="PAS"/>
    <property type="match status" value="1"/>
</dbReference>
<evidence type="ECO:0000256" key="8">
    <source>
        <dbReference type="SAM" id="MobiDB-lite"/>
    </source>
</evidence>
<dbReference type="Gramene" id="Pp3c1_27300V3.2">
    <property type="protein sequence ID" value="Pp3c1_27300V3.2"/>
    <property type="gene ID" value="Pp3c1_27300"/>
</dbReference>
<dbReference type="GO" id="GO:0009881">
    <property type="term" value="F:photoreceptor activity"/>
    <property type="evidence" value="ECO:0007669"/>
    <property type="project" value="UniProtKB-KW"/>
</dbReference>
<keyword evidence="5" id="KW-0902">Two-component regulatory system</keyword>
<reference evidence="11" key="3">
    <citation type="submission" date="2020-12" db="UniProtKB">
        <authorList>
            <consortium name="EnsemblPlants"/>
        </authorList>
    </citation>
    <scope>IDENTIFICATION</scope>
</reference>
<dbReference type="InterPro" id="IPR001789">
    <property type="entry name" value="Sig_transdc_resp-reg_receiver"/>
</dbReference>
<keyword evidence="12" id="KW-1185">Reference proteome</keyword>
<evidence type="ECO:0000256" key="2">
    <source>
        <dbReference type="ARBA" id="ARBA00022553"/>
    </source>
</evidence>
<feature type="modified residue" description="4-aspartylphosphate" evidence="7">
    <location>
        <position position="214"/>
    </location>
</feature>
<dbReference type="EnsemblPlants" id="Pp3c1_27300V3.2">
    <property type="protein sequence ID" value="Pp3c1_27300V3.2"/>
    <property type="gene ID" value="Pp3c1_27300"/>
</dbReference>
<reference evidence="11 12" key="2">
    <citation type="journal article" date="2018" name="Plant J.">
        <title>The Physcomitrella patens chromosome-scale assembly reveals moss genome structure and evolution.</title>
        <authorList>
            <person name="Lang D."/>
            <person name="Ullrich K.K."/>
            <person name="Murat F."/>
            <person name="Fuchs J."/>
            <person name="Jenkins J."/>
            <person name="Haas F.B."/>
            <person name="Piednoel M."/>
            <person name="Gundlach H."/>
            <person name="Van Bel M."/>
            <person name="Meyberg R."/>
            <person name="Vives C."/>
            <person name="Morata J."/>
            <person name="Symeonidi A."/>
            <person name="Hiss M."/>
            <person name="Muchero W."/>
            <person name="Kamisugi Y."/>
            <person name="Saleh O."/>
            <person name="Blanc G."/>
            <person name="Decker E.L."/>
            <person name="van Gessel N."/>
            <person name="Grimwood J."/>
            <person name="Hayes R.D."/>
            <person name="Graham S.W."/>
            <person name="Gunter L.E."/>
            <person name="McDaniel S.F."/>
            <person name="Hoernstein S.N.W."/>
            <person name="Larsson A."/>
            <person name="Li F.W."/>
            <person name="Perroud P.F."/>
            <person name="Phillips J."/>
            <person name="Ranjan P."/>
            <person name="Rokshar D.S."/>
            <person name="Rothfels C.J."/>
            <person name="Schneider L."/>
            <person name="Shu S."/>
            <person name="Stevenson D.W."/>
            <person name="Thummler F."/>
            <person name="Tillich M."/>
            <person name="Villarreal Aguilar J.C."/>
            <person name="Widiez T."/>
            <person name="Wong G.K."/>
            <person name="Wymore A."/>
            <person name="Zhang Y."/>
            <person name="Zimmer A.D."/>
            <person name="Quatrano R.S."/>
            <person name="Mayer K.F.X."/>
            <person name="Goodstein D."/>
            <person name="Casacuberta J.M."/>
            <person name="Vandepoele K."/>
            <person name="Reski R."/>
            <person name="Cuming A.C."/>
            <person name="Tuskan G.A."/>
            <person name="Maumus F."/>
            <person name="Salse J."/>
            <person name="Schmutz J."/>
            <person name="Rensing S.A."/>
        </authorList>
    </citation>
    <scope>NUCLEOTIDE SEQUENCE [LARGE SCALE GENOMIC DNA]</scope>
    <source>
        <strain evidence="11 12">cv. Gransden 2004</strain>
    </source>
</reference>
<dbReference type="InterPro" id="IPR000014">
    <property type="entry name" value="PAS"/>
</dbReference>
<keyword evidence="1" id="KW-0600">Photoreceptor protein</keyword>
<dbReference type="InterPro" id="IPR035965">
    <property type="entry name" value="PAS-like_dom_sf"/>
</dbReference>
<reference evidence="11 12" key="1">
    <citation type="journal article" date="2008" name="Science">
        <title>The Physcomitrella genome reveals evolutionary insights into the conquest of land by plants.</title>
        <authorList>
            <person name="Rensing S."/>
            <person name="Lang D."/>
            <person name="Zimmer A."/>
            <person name="Terry A."/>
            <person name="Salamov A."/>
            <person name="Shapiro H."/>
            <person name="Nishiyama T."/>
            <person name="Perroud P.-F."/>
            <person name="Lindquist E."/>
            <person name="Kamisugi Y."/>
            <person name="Tanahashi T."/>
            <person name="Sakakibara K."/>
            <person name="Fujita T."/>
            <person name="Oishi K."/>
            <person name="Shin-I T."/>
            <person name="Kuroki Y."/>
            <person name="Toyoda A."/>
            <person name="Suzuki Y."/>
            <person name="Hashimoto A."/>
            <person name="Yamaguchi K."/>
            <person name="Sugano A."/>
            <person name="Kohara Y."/>
            <person name="Fujiyama A."/>
            <person name="Anterola A."/>
            <person name="Aoki S."/>
            <person name="Ashton N."/>
            <person name="Barbazuk W.B."/>
            <person name="Barker E."/>
            <person name="Bennetzen J."/>
            <person name="Bezanilla M."/>
            <person name="Blankenship R."/>
            <person name="Cho S.H."/>
            <person name="Dutcher S."/>
            <person name="Estelle M."/>
            <person name="Fawcett J.A."/>
            <person name="Gundlach H."/>
            <person name="Hanada K."/>
            <person name="Heyl A."/>
            <person name="Hicks K.A."/>
            <person name="Hugh J."/>
            <person name="Lohr M."/>
            <person name="Mayer K."/>
            <person name="Melkozernov A."/>
            <person name="Murata T."/>
            <person name="Nelson D."/>
            <person name="Pils B."/>
            <person name="Prigge M."/>
            <person name="Reiss B."/>
            <person name="Renner T."/>
            <person name="Rombauts S."/>
            <person name="Rushton P."/>
            <person name="Sanderfoot A."/>
            <person name="Schween G."/>
            <person name="Shiu S.-H."/>
            <person name="Stueber K."/>
            <person name="Theodoulou F.L."/>
            <person name="Tu H."/>
            <person name="Van de Peer Y."/>
            <person name="Verrier P.J."/>
            <person name="Waters E."/>
            <person name="Wood A."/>
            <person name="Yang L."/>
            <person name="Cove D."/>
            <person name="Cuming A."/>
            <person name="Hasebe M."/>
            <person name="Lucas S."/>
            <person name="Mishler D.B."/>
            <person name="Reski R."/>
            <person name="Grigoriev I."/>
            <person name="Quatrano R.S."/>
            <person name="Boore J.L."/>
        </authorList>
    </citation>
    <scope>NUCLEOTIDE SEQUENCE [LARGE SCALE GENOMIC DNA]</scope>
    <source>
        <strain evidence="11 12">cv. Gransden 2004</strain>
    </source>
</reference>
<accession>A0A7I4BSS3</accession>
<dbReference type="SUPFAM" id="SSF52172">
    <property type="entry name" value="CheY-like"/>
    <property type="match status" value="1"/>
</dbReference>
<feature type="region of interest" description="Disordered" evidence="8">
    <location>
        <begin position="115"/>
        <end position="135"/>
    </location>
</feature>
<dbReference type="PROSITE" id="PS50110">
    <property type="entry name" value="RESPONSE_REGULATORY"/>
    <property type="match status" value="1"/>
</dbReference>
<sequence length="289" mass="31553">MNLPGGLGQRGVFICDHESKNIYANSAYHEMTGSEPGELLGLGWISFVHPDDLPSLPSQKVLVELGCCACFSRPPRQAYLRDALSVALSGGTKLIRTKPDFTLDTGHLIRSAPMNGRYSTGSSHESPVSASSTSKITLEQQTDALNISTSQISTLEITAVRKPRIFVVEDNKVNQMVAQRLLNNLGCQVDVANDGVEAIEILGRTNDYDIIFMDCHMPIMDGFETAKMVRQKGCISRNVPIVALTAATAEGEVEKCITAGMDDYISKPVTRGILHRALDEWVGKNSRWV</sequence>
<keyword evidence="3" id="KW-0716">Sensory transduction</keyword>
<evidence type="ECO:0000256" key="1">
    <source>
        <dbReference type="ARBA" id="ARBA00022543"/>
    </source>
</evidence>
<dbReference type="Gene3D" id="3.30.450.20">
    <property type="entry name" value="PAS domain"/>
    <property type="match status" value="1"/>
</dbReference>
<dbReference type="Pfam" id="PF00072">
    <property type="entry name" value="Response_reg"/>
    <property type="match status" value="1"/>
</dbReference>
<evidence type="ECO:0000313" key="11">
    <source>
        <dbReference type="EnsemblPlants" id="Pp3c1_27300V3.3"/>
    </source>
</evidence>
<dbReference type="EnsemblPlants" id="Pp3c1_27300V3.3">
    <property type="protein sequence ID" value="Pp3c1_27300V3.3"/>
    <property type="gene ID" value="Pp3c1_27300"/>
</dbReference>
<dbReference type="Gramene" id="Pp3c1_27300V3.3">
    <property type="protein sequence ID" value="Pp3c1_27300V3.3"/>
    <property type="gene ID" value="Pp3c1_27300"/>
</dbReference>
<evidence type="ECO:0000256" key="7">
    <source>
        <dbReference type="PROSITE-ProRule" id="PRU00169"/>
    </source>
</evidence>
<dbReference type="Proteomes" id="UP000006727">
    <property type="component" value="Chromosome 1"/>
</dbReference>
<dbReference type="InParanoid" id="A0A7I4BSS3"/>
<feature type="domain" description="Response regulatory" evidence="9">
    <location>
        <begin position="164"/>
        <end position="282"/>
    </location>
</feature>
<feature type="compositionally biased region" description="Polar residues" evidence="8">
    <location>
        <begin position="117"/>
        <end position="135"/>
    </location>
</feature>
<keyword evidence="2 7" id="KW-0597">Phosphoprotein</keyword>
<feature type="domain" description="PAS" evidence="10">
    <location>
        <begin position="12"/>
        <end position="56"/>
    </location>
</feature>
<dbReference type="InterPro" id="IPR013655">
    <property type="entry name" value="PAS_fold_3"/>
</dbReference>
<evidence type="ECO:0000313" key="12">
    <source>
        <dbReference type="Proteomes" id="UP000006727"/>
    </source>
</evidence>
<keyword evidence="4" id="KW-0157">Chromophore</keyword>
<organism evidence="11 12">
    <name type="scientific">Physcomitrium patens</name>
    <name type="common">Spreading-leaved earth moss</name>
    <name type="synonym">Physcomitrella patens</name>
    <dbReference type="NCBI Taxonomy" id="3218"/>
    <lineage>
        <taxon>Eukaryota</taxon>
        <taxon>Viridiplantae</taxon>
        <taxon>Streptophyta</taxon>
        <taxon>Embryophyta</taxon>
        <taxon>Bryophyta</taxon>
        <taxon>Bryophytina</taxon>
        <taxon>Bryopsida</taxon>
        <taxon>Funariidae</taxon>
        <taxon>Funariales</taxon>
        <taxon>Funariaceae</taxon>
        <taxon>Physcomitrium</taxon>
    </lineage>
</organism>
<dbReference type="PANTHER" id="PTHR45339">
    <property type="entry name" value="HYBRID SIGNAL TRANSDUCTION HISTIDINE KINASE J"/>
    <property type="match status" value="1"/>
</dbReference>
<dbReference type="EMBL" id="ABEU02000001">
    <property type="status" value="NOT_ANNOTATED_CDS"/>
    <property type="molecule type" value="Genomic_DNA"/>
</dbReference>
<dbReference type="AlphaFoldDB" id="A0A7I4BSS3"/>
<evidence type="ECO:0000256" key="5">
    <source>
        <dbReference type="ARBA" id="ARBA00023012"/>
    </source>
</evidence>
<dbReference type="InterPro" id="IPR011006">
    <property type="entry name" value="CheY-like_superfamily"/>
</dbReference>
<dbReference type="GO" id="GO:0000160">
    <property type="term" value="P:phosphorelay signal transduction system"/>
    <property type="evidence" value="ECO:0007669"/>
    <property type="project" value="UniProtKB-KW"/>
</dbReference>
<evidence type="ECO:0008006" key="13">
    <source>
        <dbReference type="Google" id="ProtNLM"/>
    </source>
</evidence>
<name>A0A7I4BSS3_PHYPA</name>
<keyword evidence="6" id="KW-0675">Receptor</keyword>
<proteinExistence type="predicted"/>
<protein>
    <recommendedName>
        <fullName evidence="13">Response regulatory domain-containing protein</fullName>
    </recommendedName>
</protein>
<dbReference type="SUPFAM" id="SSF55785">
    <property type="entry name" value="PYP-like sensor domain (PAS domain)"/>
    <property type="match status" value="1"/>
</dbReference>
<dbReference type="CDD" id="cd17546">
    <property type="entry name" value="REC_hyHK_CKI1_RcsC-like"/>
    <property type="match status" value="1"/>
</dbReference>
<evidence type="ECO:0000259" key="9">
    <source>
        <dbReference type="PROSITE" id="PS50110"/>
    </source>
</evidence>
<evidence type="ECO:0000256" key="6">
    <source>
        <dbReference type="ARBA" id="ARBA00023170"/>
    </source>
</evidence>
<dbReference type="SMART" id="SM00448">
    <property type="entry name" value="REC"/>
    <property type="match status" value="1"/>
</dbReference>
<evidence type="ECO:0000256" key="4">
    <source>
        <dbReference type="ARBA" id="ARBA00022991"/>
    </source>
</evidence>
<dbReference type="PANTHER" id="PTHR45339:SF1">
    <property type="entry name" value="HYBRID SIGNAL TRANSDUCTION HISTIDINE KINASE J"/>
    <property type="match status" value="1"/>
</dbReference>